<evidence type="ECO:0000256" key="7">
    <source>
        <dbReference type="RuleBase" id="RU363032"/>
    </source>
</evidence>
<accession>A0ABS5Y007</accession>
<keyword evidence="10" id="KW-1185">Reference proteome</keyword>
<sequence length="319" mass="35247">MLRYVCRRLLVAIPTLLAISVVIFVLLAIAPTNPLGEMATNPSITPEVRENLRRSLGLDDPIIIRYFKWLWALMQGNFGYSFGSRSPVSELILQRLPATLWVIGSGYLLSVLLALPLGTLSAIKKGTWVDGLITTLAFVGLSLPTFFTGLLLILLFSVQLGWVPFIYSSTLVVTNWSSFIELVRQSILPVLVLALFQTAVLMRFMRTAIAEELPQGYVRTARAKGLSRARILGIHVLRNASIPVVTLLALDIPSLFTGSLVLEQVFRIPGMGALLIDSIYRSDTPVVMAVSFIYAVLVVLFNLVADVLYGWLDPRVRFG</sequence>
<feature type="transmembrane region" description="Helical" evidence="7">
    <location>
        <begin position="98"/>
        <end position="120"/>
    </location>
</feature>
<dbReference type="CDD" id="cd06261">
    <property type="entry name" value="TM_PBP2"/>
    <property type="match status" value="1"/>
</dbReference>
<protein>
    <submittedName>
        <fullName evidence="9">ABC transporter permease</fullName>
    </submittedName>
</protein>
<evidence type="ECO:0000256" key="3">
    <source>
        <dbReference type="ARBA" id="ARBA00022475"/>
    </source>
</evidence>
<keyword evidence="3" id="KW-1003">Cell membrane</keyword>
<gene>
    <name evidence="9" type="ORF">IXB28_02910</name>
</gene>
<dbReference type="Pfam" id="PF19300">
    <property type="entry name" value="BPD_transp_1_N"/>
    <property type="match status" value="1"/>
</dbReference>
<evidence type="ECO:0000313" key="10">
    <source>
        <dbReference type="Proteomes" id="UP001196661"/>
    </source>
</evidence>
<evidence type="ECO:0000256" key="1">
    <source>
        <dbReference type="ARBA" id="ARBA00004651"/>
    </source>
</evidence>
<organism evidence="9 10">
    <name type="scientific">Leptothoe kymatousa TAU-MAC 1615</name>
    <dbReference type="NCBI Taxonomy" id="2364775"/>
    <lineage>
        <taxon>Bacteria</taxon>
        <taxon>Bacillati</taxon>
        <taxon>Cyanobacteriota</taxon>
        <taxon>Cyanophyceae</taxon>
        <taxon>Nodosilineales</taxon>
        <taxon>Cymatolegaceae</taxon>
        <taxon>Leptothoe</taxon>
        <taxon>Leptothoe kymatousa</taxon>
    </lineage>
</organism>
<dbReference type="Gene3D" id="1.10.3720.10">
    <property type="entry name" value="MetI-like"/>
    <property type="match status" value="1"/>
</dbReference>
<dbReference type="PANTHER" id="PTHR43163">
    <property type="entry name" value="DIPEPTIDE TRANSPORT SYSTEM PERMEASE PROTEIN DPPB-RELATED"/>
    <property type="match status" value="1"/>
</dbReference>
<feature type="transmembrane region" description="Helical" evidence="7">
    <location>
        <begin position="132"/>
        <end position="162"/>
    </location>
</feature>
<dbReference type="InterPro" id="IPR035906">
    <property type="entry name" value="MetI-like_sf"/>
</dbReference>
<keyword evidence="2 7" id="KW-0813">Transport</keyword>
<name>A0ABS5Y007_9CYAN</name>
<evidence type="ECO:0000313" key="9">
    <source>
        <dbReference type="EMBL" id="MBT9311145.1"/>
    </source>
</evidence>
<feature type="domain" description="ABC transmembrane type-1" evidence="8">
    <location>
        <begin position="96"/>
        <end position="305"/>
    </location>
</feature>
<comment type="caution">
    <text evidence="9">The sequence shown here is derived from an EMBL/GenBank/DDBJ whole genome shotgun (WGS) entry which is preliminary data.</text>
</comment>
<dbReference type="InterPro" id="IPR045621">
    <property type="entry name" value="BPD_transp_1_N"/>
</dbReference>
<dbReference type="SUPFAM" id="SSF161098">
    <property type="entry name" value="MetI-like"/>
    <property type="match status" value="1"/>
</dbReference>
<proteinExistence type="inferred from homology"/>
<evidence type="ECO:0000256" key="2">
    <source>
        <dbReference type="ARBA" id="ARBA00022448"/>
    </source>
</evidence>
<feature type="transmembrane region" description="Helical" evidence="7">
    <location>
        <begin position="182"/>
        <end position="202"/>
    </location>
</feature>
<comment type="similarity">
    <text evidence="7">Belongs to the binding-protein-dependent transport system permease family.</text>
</comment>
<dbReference type="Pfam" id="PF00528">
    <property type="entry name" value="BPD_transp_1"/>
    <property type="match status" value="1"/>
</dbReference>
<keyword evidence="5 7" id="KW-1133">Transmembrane helix</keyword>
<dbReference type="PANTHER" id="PTHR43163:SF6">
    <property type="entry name" value="DIPEPTIDE TRANSPORT SYSTEM PERMEASE PROTEIN DPPB-RELATED"/>
    <property type="match status" value="1"/>
</dbReference>
<feature type="transmembrane region" description="Helical" evidence="7">
    <location>
        <begin position="9"/>
        <end position="30"/>
    </location>
</feature>
<reference evidence="9 10" key="1">
    <citation type="journal article" date="2021" name="Mar. Drugs">
        <title>Genome Reduction and Secondary Metabolism of the Marine Sponge-Associated Cyanobacterium Leptothoe.</title>
        <authorList>
            <person name="Konstantinou D."/>
            <person name="Popin R.V."/>
            <person name="Fewer D.P."/>
            <person name="Sivonen K."/>
            <person name="Gkelis S."/>
        </authorList>
    </citation>
    <scope>NUCLEOTIDE SEQUENCE [LARGE SCALE GENOMIC DNA]</scope>
    <source>
        <strain evidence="9 10">TAU-MAC 1615</strain>
    </source>
</reference>
<dbReference type="Proteomes" id="UP001196661">
    <property type="component" value="Unassembled WGS sequence"/>
</dbReference>
<keyword evidence="6 7" id="KW-0472">Membrane</keyword>
<evidence type="ECO:0000259" key="8">
    <source>
        <dbReference type="PROSITE" id="PS50928"/>
    </source>
</evidence>
<dbReference type="PROSITE" id="PS50928">
    <property type="entry name" value="ABC_TM1"/>
    <property type="match status" value="1"/>
</dbReference>
<evidence type="ECO:0000256" key="6">
    <source>
        <dbReference type="ARBA" id="ARBA00023136"/>
    </source>
</evidence>
<comment type="subcellular location">
    <subcellularLocation>
        <location evidence="1 7">Cell membrane</location>
        <topology evidence="1 7">Multi-pass membrane protein</topology>
    </subcellularLocation>
</comment>
<dbReference type="InterPro" id="IPR000515">
    <property type="entry name" value="MetI-like"/>
</dbReference>
<keyword evidence="4 7" id="KW-0812">Transmembrane</keyword>
<feature type="transmembrane region" description="Helical" evidence="7">
    <location>
        <begin position="286"/>
        <end position="312"/>
    </location>
</feature>
<evidence type="ECO:0000256" key="4">
    <source>
        <dbReference type="ARBA" id="ARBA00022692"/>
    </source>
</evidence>
<dbReference type="RefSeq" id="WP_215617051.1">
    <property type="nucleotide sequence ID" value="NZ_JADOER010000004.1"/>
</dbReference>
<evidence type="ECO:0000256" key="5">
    <source>
        <dbReference type="ARBA" id="ARBA00022989"/>
    </source>
</evidence>
<dbReference type="EMBL" id="JADOER010000004">
    <property type="protein sequence ID" value="MBT9311145.1"/>
    <property type="molecule type" value="Genomic_DNA"/>
</dbReference>